<gene>
    <name evidence="2" type="ORF">GNP95_23060</name>
</gene>
<feature type="domain" description="BIG2" evidence="1">
    <location>
        <begin position="513"/>
        <end position="594"/>
    </location>
</feature>
<organism evidence="2 3">
    <name type="scientific">Paenibacillus woosongensis</name>
    <dbReference type="NCBI Taxonomy" id="307580"/>
    <lineage>
        <taxon>Bacteria</taxon>
        <taxon>Bacillati</taxon>
        <taxon>Bacillota</taxon>
        <taxon>Bacilli</taxon>
        <taxon>Bacillales</taxon>
        <taxon>Paenibacillaceae</taxon>
        <taxon>Paenibacillus</taxon>
    </lineage>
</organism>
<dbReference type="PANTHER" id="PTHR42754:SF1">
    <property type="entry name" value="LIPOPROTEIN"/>
    <property type="match status" value="1"/>
</dbReference>
<evidence type="ECO:0000313" key="3">
    <source>
        <dbReference type="Proteomes" id="UP000447876"/>
    </source>
</evidence>
<accession>A0A7X2Z5D0</accession>
<dbReference type="SUPFAM" id="SSF49373">
    <property type="entry name" value="Invasin/intimin cell-adhesion fragments"/>
    <property type="match status" value="2"/>
</dbReference>
<evidence type="ECO:0000259" key="1">
    <source>
        <dbReference type="SMART" id="SM00635"/>
    </source>
</evidence>
<dbReference type="SUPFAM" id="SSF50998">
    <property type="entry name" value="Quinoprotein alcohol dehydrogenase-like"/>
    <property type="match status" value="1"/>
</dbReference>
<dbReference type="EMBL" id="WNZW01000016">
    <property type="protein sequence ID" value="MUG47829.1"/>
    <property type="molecule type" value="Genomic_DNA"/>
</dbReference>
<dbReference type="Proteomes" id="UP000447876">
    <property type="component" value="Unassembled WGS sequence"/>
</dbReference>
<sequence length="603" mass="66899">MEGVLLVAKELNLNKLLLVTLAILMLSMGWPNQGFAAALEEEAHIEWSHILEGNHPLYKSVSGYAATATSDGGYVAAGDKYCETPDENCSYVVKLNSSGEILWEKEMVYYDYDYEENTAFTVIETSDGSILVGGEIRDGSYGRPRFVPYVFRLSADGELLWQKYYPRMPYYQQSASYIQETSDGDFVITGGGWNEYSGSPAYLLKINANGEEIWSKTYPIGYSGSFNNIILTSDDGVIVAGSRTLEEYDRVSLPYLLKIDHNGEVVWMKTDETDYVTSTSITSEDGNYILTRYNPGTQAHYLQKINEAGDELWNKPLNSSAMDEIERIIRTQPVDDGYVLFVQNKPSSIENGKSRYHIILLDENAVPLKKYQFGDLDLGLSKNSITAINQGLLLTGTVRINTGQGYRNEMHVLKISVPNEGPSDPELARLEFQHPELKLSVGQSAATVVNAVYSDASVTDVTYSSIYESLDPSIASVDVFGNITGNSPGTTWIKAAYEGLETRIAVEVTDAQGSGRFYLDSEEYSLSIGTELDVAAYYVNESGLPFKVTQDTMFSIDDPSIATVDEYGNIRGIRPGITHITATYNGIIYRASVWVVRPYVQHI</sequence>
<feature type="domain" description="BIG2" evidence="1">
    <location>
        <begin position="426"/>
        <end position="507"/>
    </location>
</feature>
<dbReference type="OrthoDB" id="9811934at2"/>
<dbReference type="SMART" id="SM00635">
    <property type="entry name" value="BID_2"/>
    <property type="match status" value="2"/>
</dbReference>
<dbReference type="PANTHER" id="PTHR42754">
    <property type="entry name" value="ENDOGLUCANASE"/>
    <property type="match status" value="1"/>
</dbReference>
<evidence type="ECO:0000313" key="2">
    <source>
        <dbReference type="EMBL" id="MUG47829.1"/>
    </source>
</evidence>
<dbReference type="InterPro" id="IPR003343">
    <property type="entry name" value="Big_2"/>
</dbReference>
<protein>
    <recommendedName>
        <fullName evidence="1">BIG2 domain-containing protein</fullName>
    </recommendedName>
</protein>
<dbReference type="InterPro" id="IPR011047">
    <property type="entry name" value="Quinoprotein_ADH-like_sf"/>
</dbReference>
<comment type="caution">
    <text evidence="2">The sequence shown here is derived from an EMBL/GenBank/DDBJ whole genome shotgun (WGS) entry which is preliminary data.</text>
</comment>
<dbReference type="Gene3D" id="2.60.40.1080">
    <property type="match status" value="2"/>
</dbReference>
<dbReference type="AlphaFoldDB" id="A0A7X2Z5D0"/>
<proteinExistence type="predicted"/>
<name>A0A7X2Z5D0_9BACL</name>
<reference evidence="2 3" key="1">
    <citation type="submission" date="2019-11" db="EMBL/GenBank/DDBJ databases">
        <title>Draft genome sequences of five Paenibacillus species of dairy origin.</title>
        <authorList>
            <person name="Olajide A.M."/>
            <person name="Chen S."/>
            <person name="Lapointe G."/>
        </authorList>
    </citation>
    <scope>NUCLEOTIDE SEQUENCE [LARGE SCALE GENOMIC DNA]</scope>
    <source>
        <strain evidence="2 3">12CR55</strain>
    </source>
</reference>
<dbReference type="InterPro" id="IPR008964">
    <property type="entry name" value="Invasin/intimin_cell_adhesion"/>
</dbReference>